<dbReference type="PANTHER" id="PTHR37945:SF1">
    <property type="entry name" value="EXTRACELLULAR TUNGSTATE BINDING PROTEIN"/>
    <property type="match status" value="1"/>
</dbReference>
<sequence>MRRRILGALVGLFLAASVPADDQKFITLASTTSTEHSGLFEFIVPIFQAQTGISVRVVAVGTGQALAIGCNGDADAVLVHAPAAEQQFVADGCGIDRRAVMFNDFVVVGPKDDPAGVLGADTVAEGFERIAQAKAPFASRGDDSGTHKKELLLWADVGIKPTGAWYRELGAGMGAALNTAAAMQAYTLADRATWLSFSNRQGLSIVFQGDQALHNPYSSILVNPNRHPVKVDLARVWHDWLVSEAGQTAISQYQLNGHQLFTPN</sequence>
<dbReference type="Gene3D" id="3.40.190.10">
    <property type="entry name" value="Periplasmic binding protein-like II"/>
    <property type="match status" value="2"/>
</dbReference>
<comment type="caution">
    <text evidence="3">The sequence shown here is derived from an EMBL/GenBank/DDBJ whole genome shotgun (WGS) entry which is preliminary data.</text>
</comment>
<gene>
    <name evidence="3" type="ORF">GH984_04005</name>
</gene>
<evidence type="ECO:0000313" key="3">
    <source>
        <dbReference type="EMBL" id="MRH77861.1"/>
    </source>
</evidence>
<dbReference type="AlphaFoldDB" id="A0A6N7QN87"/>
<dbReference type="InterPro" id="IPR052738">
    <property type="entry name" value="ABC-Tungstate_binding"/>
</dbReference>
<dbReference type="PANTHER" id="PTHR37945">
    <property type="entry name" value="EXTRACELLULAR TUNGSTATE BINDING PROTEIN"/>
    <property type="match status" value="1"/>
</dbReference>
<dbReference type="InterPro" id="IPR024370">
    <property type="entry name" value="PBP_domain"/>
</dbReference>
<feature type="signal peptide" evidence="1">
    <location>
        <begin position="1"/>
        <end position="20"/>
    </location>
</feature>
<feature type="chain" id="PRO_5027003376" evidence="1">
    <location>
        <begin position="21"/>
        <end position="264"/>
    </location>
</feature>
<keyword evidence="1" id="KW-0732">Signal</keyword>
<dbReference type="Pfam" id="PF12849">
    <property type="entry name" value="PBP_like_2"/>
    <property type="match status" value="1"/>
</dbReference>
<proteinExistence type="predicted"/>
<reference evidence="3 4" key="1">
    <citation type="submission" date="2019-11" db="EMBL/GenBank/DDBJ databases">
        <authorList>
            <person name="Zhang X.Y."/>
        </authorList>
    </citation>
    <scope>NUCLEOTIDE SEQUENCE [LARGE SCALE GENOMIC DNA]</scope>
    <source>
        <strain evidence="3 4">C176</strain>
    </source>
</reference>
<organism evidence="3 4">
    <name type="scientific">Spiribacter salilacus</name>
    <dbReference type="NCBI Taxonomy" id="2664894"/>
    <lineage>
        <taxon>Bacteria</taxon>
        <taxon>Pseudomonadati</taxon>
        <taxon>Pseudomonadota</taxon>
        <taxon>Gammaproteobacteria</taxon>
        <taxon>Chromatiales</taxon>
        <taxon>Ectothiorhodospiraceae</taxon>
        <taxon>Spiribacter</taxon>
    </lineage>
</organism>
<dbReference type="Proteomes" id="UP000433788">
    <property type="component" value="Unassembled WGS sequence"/>
</dbReference>
<dbReference type="RefSeq" id="WP_369691930.1">
    <property type="nucleotide sequence ID" value="NZ_WJPP01000002.1"/>
</dbReference>
<evidence type="ECO:0000256" key="1">
    <source>
        <dbReference type="SAM" id="SignalP"/>
    </source>
</evidence>
<keyword evidence="4" id="KW-1185">Reference proteome</keyword>
<feature type="domain" description="PBP" evidence="2">
    <location>
        <begin position="27"/>
        <end position="244"/>
    </location>
</feature>
<dbReference type="SUPFAM" id="SSF53850">
    <property type="entry name" value="Periplasmic binding protein-like II"/>
    <property type="match status" value="1"/>
</dbReference>
<name>A0A6N7QN87_9GAMM</name>
<accession>A0A6N7QN87</accession>
<evidence type="ECO:0000313" key="4">
    <source>
        <dbReference type="Proteomes" id="UP000433788"/>
    </source>
</evidence>
<evidence type="ECO:0000259" key="2">
    <source>
        <dbReference type="Pfam" id="PF12849"/>
    </source>
</evidence>
<protein>
    <submittedName>
        <fullName evidence="3">Sulfate transporter</fullName>
    </submittedName>
</protein>
<dbReference type="EMBL" id="WJPP01000002">
    <property type="protein sequence ID" value="MRH77861.1"/>
    <property type="molecule type" value="Genomic_DNA"/>
</dbReference>